<feature type="transmembrane region" description="Helical" evidence="1">
    <location>
        <begin position="115"/>
        <end position="138"/>
    </location>
</feature>
<accession>A0A4Z1NYK9</accession>
<dbReference type="OrthoDB" id="61370at2759"/>
<keyword evidence="1" id="KW-0472">Membrane</keyword>
<comment type="caution">
    <text evidence="2">The sequence shown here is derived from an EMBL/GenBank/DDBJ whole genome shotgun (WGS) entry which is preliminary data.</text>
</comment>
<name>A0A4Z1NYK9_9PEZI</name>
<organism evidence="2 3">
    <name type="scientific">Venturia nashicola</name>
    <dbReference type="NCBI Taxonomy" id="86259"/>
    <lineage>
        <taxon>Eukaryota</taxon>
        <taxon>Fungi</taxon>
        <taxon>Dikarya</taxon>
        <taxon>Ascomycota</taxon>
        <taxon>Pezizomycotina</taxon>
        <taxon>Dothideomycetes</taxon>
        <taxon>Pleosporomycetidae</taxon>
        <taxon>Venturiales</taxon>
        <taxon>Venturiaceae</taxon>
        <taxon>Venturia</taxon>
    </lineage>
</organism>
<evidence type="ECO:0000256" key="1">
    <source>
        <dbReference type="SAM" id="Phobius"/>
    </source>
</evidence>
<evidence type="ECO:0000313" key="2">
    <source>
        <dbReference type="EMBL" id="TID16579.1"/>
    </source>
</evidence>
<keyword evidence="3" id="KW-1185">Reference proteome</keyword>
<keyword evidence="1" id="KW-1133">Transmembrane helix</keyword>
<evidence type="ECO:0000313" key="3">
    <source>
        <dbReference type="Proteomes" id="UP000298493"/>
    </source>
</evidence>
<dbReference type="Proteomes" id="UP000298493">
    <property type="component" value="Unassembled WGS sequence"/>
</dbReference>
<gene>
    <name evidence="2" type="ORF">E6O75_ATG11697</name>
</gene>
<keyword evidence="1" id="KW-0812">Transmembrane</keyword>
<dbReference type="AlphaFoldDB" id="A0A4Z1NYK9"/>
<proteinExistence type="predicted"/>
<feature type="transmembrane region" description="Helical" evidence="1">
    <location>
        <begin position="153"/>
        <end position="178"/>
    </location>
</feature>
<dbReference type="EMBL" id="SNSC02000018">
    <property type="protein sequence ID" value="TID16579.1"/>
    <property type="molecule type" value="Genomic_DNA"/>
</dbReference>
<feature type="transmembrane region" description="Helical" evidence="1">
    <location>
        <begin position="80"/>
        <end position="103"/>
    </location>
</feature>
<feature type="transmembrane region" description="Helical" evidence="1">
    <location>
        <begin position="12"/>
        <end position="31"/>
    </location>
</feature>
<sequence>MTRRIVYGMGLWATAAVTAMTLASIIMPNWIRWNNGTESSPRFTYGLHKRCSSLTGQCEPFPDYADCHRDQNFCAMWRSVAFLMSFAVLLELATLVAYIIIILGGQQLRHYGWKVVVSLLAAVVLVQCSGMAIIAYLFDHDERFFPGWQLDTSWILCTVSWTVALITGAGICTAVYALPEEGGYELIPGEN</sequence>
<protein>
    <submittedName>
        <fullName evidence="2">Uncharacterized protein</fullName>
    </submittedName>
</protein>
<reference evidence="2 3" key="1">
    <citation type="submission" date="2019-04" db="EMBL/GenBank/DDBJ databases">
        <title>High contiguity whole genome sequence and gene annotation resource for two Venturia nashicola isolates.</title>
        <authorList>
            <person name="Prokchorchik M."/>
            <person name="Won K."/>
            <person name="Lee Y."/>
            <person name="Choi E.D."/>
            <person name="Segonzac C."/>
            <person name="Sohn K.H."/>
        </authorList>
    </citation>
    <scope>NUCLEOTIDE SEQUENCE [LARGE SCALE GENOMIC DNA]</scope>
    <source>
        <strain evidence="2 3">PRI2</strain>
    </source>
</reference>